<evidence type="ECO:0000313" key="8">
    <source>
        <dbReference type="Proteomes" id="UP001524473"/>
    </source>
</evidence>
<keyword evidence="2" id="KW-0805">Transcription regulation</keyword>
<accession>A0ABT1S2D3</accession>
<dbReference type="InterPro" id="IPR013324">
    <property type="entry name" value="RNA_pol_sigma_r3/r4-like"/>
</dbReference>
<protein>
    <submittedName>
        <fullName evidence="7">Sigma-70 family RNA polymerase sigma factor</fullName>
    </submittedName>
</protein>
<evidence type="ECO:0000313" key="7">
    <source>
        <dbReference type="EMBL" id="MCQ4841105.1"/>
    </source>
</evidence>
<comment type="caution">
    <text evidence="7">The sequence shown here is derived from an EMBL/GenBank/DDBJ whole genome shotgun (WGS) entry which is preliminary data.</text>
</comment>
<dbReference type="PANTHER" id="PTHR43133:SF51">
    <property type="entry name" value="RNA POLYMERASE SIGMA FACTOR"/>
    <property type="match status" value="1"/>
</dbReference>
<evidence type="ECO:0000256" key="2">
    <source>
        <dbReference type="ARBA" id="ARBA00023015"/>
    </source>
</evidence>
<sequence>MEQSTCADQFQEQVVEKYSEMVYRLAFSQLRSKTDADDVYQEVFFRYFRRQPSFQSEEHRKAWLLRVTMNCCKKLWASSWRRKIVFWEEGEETFSFPDPEVNELREQLLRLPSSYRAVVHLFYFEDMSVEEVAQILGRKPSTVRTQLTRARRLLHKYFDED</sequence>
<proteinExistence type="inferred from homology"/>
<feature type="domain" description="RNA polymerase sigma-70 region 2" evidence="5">
    <location>
        <begin position="15"/>
        <end position="82"/>
    </location>
</feature>
<comment type="similarity">
    <text evidence="1">Belongs to the sigma-70 factor family. ECF subfamily.</text>
</comment>
<reference evidence="7 8" key="1">
    <citation type="submission" date="2022-06" db="EMBL/GenBank/DDBJ databases">
        <title>Isolation of gut microbiota from human fecal samples.</title>
        <authorList>
            <person name="Pamer E.G."/>
            <person name="Barat B."/>
            <person name="Waligurski E."/>
            <person name="Medina S."/>
            <person name="Paddock L."/>
            <person name="Mostad J."/>
        </authorList>
    </citation>
    <scope>NUCLEOTIDE SEQUENCE [LARGE SCALE GENOMIC DNA]</scope>
    <source>
        <strain evidence="7 8">DFI.9.73</strain>
    </source>
</reference>
<dbReference type="RefSeq" id="WP_066862603.1">
    <property type="nucleotide sequence ID" value="NZ_CABKVV010000013.1"/>
</dbReference>
<dbReference type="InterPro" id="IPR013325">
    <property type="entry name" value="RNA_pol_sigma_r2"/>
</dbReference>
<organism evidence="7 8">
    <name type="scientific">Neglectibacter timonensis</name>
    <dbReference type="NCBI Taxonomy" id="1776382"/>
    <lineage>
        <taxon>Bacteria</taxon>
        <taxon>Bacillati</taxon>
        <taxon>Bacillota</taxon>
        <taxon>Clostridia</taxon>
        <taxon>Eubacteriales</taxon>
        <taxon>Oscillospiraceae</taxon>
        <taxon>Neglectibacter</taxon>
    </lineage>
</organism>
<dbReference type="InterPro" id="IPR036388">
    <property type="entry name" value="WH-like_DNA-bd_sf"/>
</dbReference>
<dbReference type="Pfam" id="PF04542">
    <property type="entry name" value="Sigma70_r2"/>
    <property type="match status" value="1"/>
</dbReference>
<dbReference type="EMBL" id="JANFZH010000038">
    <property type="protein sequence ID" value="MCQ4841105.1"/>
    <property type="molecule type" value="Genomic_DNA"/>
</dbReference>
<dbReference type="Pfam" id="PF08281">
    <property type="entry name" value="Sigma70_r4_2"/>
    <property type="match status" value="1"/>
</dbReference>
<dbReference type="InterPro" id="IPR007627">
    <property type="entry name" value="RNA_pol_sigma70_r2"/>
</dbReference>
<dbReference type="InterPro" id="IPR013249">
    <property type="entry name" value="RNA_pol_sigma70_r4_t2"/>
</dbReference>
<evidence type="ECO:0000256" key="3">
    <source>
        <dbReference type="ARBA" id="ARBA00023082"/>
    </source>
</evidence>
<dbReference type="SUPFAM" id="SSF88659">
    <property type="entry name" value="Sigma3 and sigma4 domains of RNA polymerase sigma factors"/>
    <property type="match status" value="1"/>
</dbReference>
<dbReference type="InterPro" id="IPR014284">
    <property type="entry name" value="RNA_pol_sigma-70_dom"/>
</dbReference>
<dbReference type="CDD" id="cd06171">
    <property type="entry name" value="Sigma70_r4"/>
    <property type="match status" value="1"/>
</dbReference>
<name>A0ABT1S2D3_9FIRM</name>
<dbReference type="PANTHER" id="PTHR43133">
    <property type="entry name" value="RNA POLYMERASE ECF-TYPE SIGMA FACTO"/>
    <property type="match status" value="1"/>
</dbReference>
<dbReference type="InterPro" id="IPR039425">
    <property type="entry name" value="RNA_pol_sigma-70-like"/>
</dbReference>
<evidence type="ECO:0000256" key="4">
    <source>
        <dbReference type="ARBA" id="ARBA00023163"/>
    </source>
</evidence>
<evidence type="ECO:0000259" key="6">
    <source>
        <dbReference type="Pfam" id="PF08281"/>
    </source>
</evidence>
<dbReference type="NCBIfam" id="TIGR02937">
    <property type="entry name" value="sigma70-ECF"/>
    <property type="match status" value="1"/>
</dbReference>
<gene>
    <name evidence="7" type="ORF">NE695_14415</name>
</gene>
<feature type="domain" description="RNA polymerase sigma factor 70 region 4 type 2" evidence="6">
    <location>
        <begin position="103"/>
        <end position="154"/>
    </location>
</feature>
<dbReference type="GeneID" id="90531942"/>
<dbReference type="Gene3D" id="1.10.10.10">
    <property type="entry name" value="Winged helix-like DNA-binding domain superfamily/Winged helix DNA-binding domain"/>
    <property type="match status" value="1"/>
</dbReference>
<evidence type="ECO:0000259" key="5">
    <source>
        <dbReference type="Pfam" id="PF04542"/>
    </source>
</evidence>
<dbReference type="Proteomes" id="UP001524473">
    <property type="component" value="Unassembled WGS sequence"/>
</dbReference>
<keyword evidence="8" id="KW-1185">Reference proteome</keyword>
<dbReference type="SUPFAM" id="SSF88946">
    <property type="entry name" value="Sigma2 domain of RNA polymerase sigma factors"/>
    <property type="match status" value="1"/>
</dbReference>
<keyword evidence="3" id="KW-0731">Sigma factor</keyword>
<evidence type="ECO:0000256" key="1">
    <source>
        <dbReference type="ARBA" id="ARBA00010641"/>
    </source>
</evidence>
<keyword evidence="4" id="KW-0804">Transcription</keyword>
<dbReference type="Gene3D" id="1.10.1740.10">
    <property type="match status" value="1"/>
</dbReference>